<evidence type="ECO:0000259" key="2">
    <source>
        <dbReference type="Pfam" id="PF00266"/>
    </source>
</evidence>
<dbReference type="InterPro" id="IPR000192">
    <property type="entry name" value="Aminotrans_V_dom"/>
</dbReference>
<keyword evidence="3" id="KW-0032">Aminotransferase</keyword>
<proteinExistence type="predicted"/>
<dbReference type="AlphaFoldDB" id="A0A4Y9SBJ3"/>
<comment type="caution">
    <text evidence="3">The sequence shown here is derived from an EMBL/GenBank/DDBJ whole genome shotgun (WGS) entry which is preliminary data.</text>
</comment>
<keyword evidence="3" id="KW-0808">Transferase</keyword>
<dbReference type="RefSeq" id="WP_135207473.1">
    <property type="nucleotide sequence ID" value="NZ_SPVF01000149.1"/>
</dbReference>
<dbReference type="PANTHER" id="PTHR43092">
    <property type="entry name" value="L-CYSTEINE DESULFHYDRASE"/>
    <property type="match status" value="1"/>
</dbReference>
<gene>
    <name evidence="3" type="ORF">E4L96_12060</name>
</gene>
<organism evidence="3 4">
    <name type="scientific">Zemynaea arenosa</name>
    <dbReference type="NCBI Taxonomy" id="2561931"/>
    <lineage>
        <taxon>Bacteria</taxon>
        <taxon>Pseudomonadati</taxon>
        <taxon>Pseudomonadota</taxon>
        <taxon>Betaproteobacteria</taxon>
        <taxon>Burkholderiales</taxon>
        <taxon>Oxalobacteraceae</taxon>
        <taxon>Telluria group</taxon>
        <taxon>Zemynaea</taxon>
    </lineage>
</organism>
<evidence type="ECO:0000313" key="4">
    <source>
        <dbReference type="Proteomes" id="UP000298438"/>
    </source>
</evidence>
<dbReference type="InterPro" id="IPR015421">
    <property type="entry name" value="PyrdxlP-dep_Trfase_major"/>
</dbReference>
<evidence type="ECO:0000256" key="1">
    <source>
        <dbReference type="ARBA" id="ARBA00022898"/>
    </source>
</evidence>
<dbReference type="GO" id="GO:0008483">
    <property type="term" value="F:transaminase activity"/>
    <property type="evidence" value="ECO:0007669"/>
    <property type="project" value="UniProtKB-KW"/>
</dbReference>
<keyword evidence="1" id="KW-0663">Pyridoxal phosphate</keyword>
<dbReference type="Proteomes" id="UP000298438">
    <property type="component" value="Unassembled WGS sequence"/>
</dbReference>
<feature type="domain" description="Aminotransferase class V" evidence="2">
    <location>
        <begin position="29"/>
        <end position="301"/>
    </location>
</feature>
<dbReference type="EMBL" id="SPVF01000149">
    <property type="protein sequence ID" value="TFW19273.1"/>
    <property type="molecule type" value="Genomic_DNA"/>
</dbReference>
<keyword evidence="4" id="KW-1185">Reference proteome</keyword>
<accession>A0A4Y9SBJ3</accession>
<dbReference type="OrthoDB" id="9764293at2"/>
<dbReference type="Pfam" id="PF00266">
    <property type="entry name" value="Aminotran_5"/>
    <property type="match status" value="1"/>
</dbReference>
<dbReference type="InterPro" id="IPR015424">
    <property type="entry name" value="PyrdxlP-dep_Trfase"/>
</dbReference>
<dbReference type="Gene3D" id="3.90.1150.10">
    <property type="entry name" value="Aspartate Aminotransferase, domain 1"/>
    <property type="match status" value="1"/>
</dbReference>
<sequence length="407" mass="43539">MERVDWHAVAARFAFQPGLTWLNNGAAGSLPRTLQQMLSTALTEAAADPGRATLDASHQGPRAQVAALLGAAPGEIVLTENTTMGLAMTLLGFPFEPGDEILTTQHEHASLCSPLSLLAQRSSVKVVKLALPSPPDTADEIVRLFQRAITPRTRAMCFSHVTGATGLRMPVQELCRLARSYEIFTLVDGAQAAGMLELTLKDLGCDAWAGAGHKWLNGPAGTGILYLRDARYNPWDLVPILSEHAMHLGPAATIADALQRRARLDEPALATLAAAADLQGSIGPHAIEERVLHLAHIVEQRAVDLWGPGCLLSPWGRGSAQALSSGIKTFVPARDGTRAQDQAWIHGLADRLRHDFNIAVATAIVPAQPHAPGPAAHALRVSTGIYNFPDQIDLLFTALEQLTTRPH</sequence>
<reference evidence="3 4" key="1">
    <citation type="submission" date="2019-03" db="EMBL/GenBank/DDBJ databases">
        <title>Draft Genome Sequence of Massilia arenosa sp. nov., a Novel Massilia Species Isolated from a Sandy-loam Maize Soil.</title>
        <authorList>
            <person name="Raths R."/>
            <person name="Peta V."/>
            <person name="Bucking H."/>
        </authorList>
    </citation>
    <scope>NUCLEOTIDE SEQUENCE [LARGE SCALE GENOMIC DNA]</scope>
    <source>
        <strain evidence="3 4">MC02</strain>
    </source>
</reference>
<dbReference type="PANTHER" id="PTHR43092:SF6">
    <property type="entry name" value="BLR1280 PROTEIN"/>
    <property type="match status" value="1"/>
</dbReference>
<name>A0A4Y9SBJ3_9BURK</name>
<dbReference type="SUPFAM" id="SSF53383">
    <property type="entry name" value="PLP-dependent transferases"/>
    <property type="match status" value="1"/>
</dbReference>
<dbReference type="InterPro" id="IPR015422">
    <property type="entry name" value="PyrdxlP-dep_Trfase_small"/>
</dbReference>
<dbReference type="Gene3D" id="3.40.640.10">
    <property type="entry name" value="Type I PLP-dependent aspartate aminotransferase-like (Major domain)"/>
    <property type="match status" value="1"/>
</dbReference>
<evidence type="ECO:0000313" key="3">
    <source>
        <dbReference type="EMBL" id="TFW19273.1"/>
    </source>
</evidence>
<protein>
    <submittedName>
        <fullName evidence="3">Aminotransferase class V-fold PLP-dependent enzyme</fullName>
    </submittedName>
</protein>